<dbReference type="EMBL" id="FNMY01000001">
    <property type="protein sequence ID" value="SDW07043.1"/>
    <property type="molecule type" value="Genomic_DNA"/>
</dbReference>
<keyword evidence="1" id="KW-0812">Transmembrane</keyword>
<evidence type="ECO:0000313" key="3">
    <source>
        <dbReference type="Proteomes" id="UP000199592"/>
    </source>
</evidence>
<sequence>MLQDFYKYLVEVFYVPLYLITWIVALYRYRRYFDTPLKYLPMIIIYTFFTELLGTFIKYSNDFQFFSDIRYSWHNVIIYNLYQLVFFLFFFEVYRKVLKNKKHQKWARYGSYLCSIAYIVNAIIFNPLHNGMSNAHIIGSIILVFLIVIYFKEKKDEGRYPALKDNLMVWVSIALLMFYLPFPLISLSYKIKDLDIGIRAILRPLLLTSIVLMYGTIIFGLIISKRRAFR</sequence>
<keyword evidence="1" id="KW-1133">Transmembrane helix</keyword>
<protein>
    <submittedName>
        <fullName evidence="2">Uncharacterized protein</fullName>
    </submittedName>
</protein>
<reference evidence="3" key="1">
    <citation type="submission" date="2016-10" db="EMBL/GenBank/DDBJ databases">
        <authorList>
            <person name="Varghese N."/>
            <person name="Submissions S."/>
        </authorList>
    </citation>
    <scope>NUCLEOTIDE SEQUENCE [LARGE SCALE GENOMIC DNA]</scope>
    <source>
        <strain evidence="3">DSM 25030</strain>
    </source>
</reference>
<feature type="transmembrane region" description="Helical" evidence="1">
    <location>
        <begin position="167"/>
        <end position="189"/>
    </location>
</feature>
<name>A0A1H2QIL1_9FLAO</name>
<feature type="transmembrane region" description="Helical" evidence="1">
    <location>
        <begin position="131"/>
        <end position="151"/>
    </location>
</feature>
<feature type="transmembrane region" description="Helical" evidence="1">
    <location>
        <begin position="77"/>
        <end position="94"/>
    </location>
</feature>
<feature type="transmembrane region" description="Helical" evidence="1">
    <location>
        <begin position="6"/>
        <end position="27"/>
    </location>
</feature>
<feature type="transmembrane region" description="Helical" evidence="1">
    <location>
        <begin position="106"/>
        <end position="125"/>
    </location>
</feature>
<feature type="transmembrane region" description="Helical" evidence="1">
    <location>
        <begin position="201"/>
        <end position="223"/>
    </location>
</feature>
<gene>
    <name evidence="2" type="ORF">SAMN04487892_0246</name>
</gene>
<proteinExistence type="predicted"/>
<feature type="transmembrane region" description="Helical" evidence="1">
    <location>
        <begin position="39"/>
        <end position="57"/>
    </location>
</feature>
<evidence type="ECO:0000313" key="2">
    <source>
        <dbReference type="EMBL" id="SDW07043.1"/>
    </source>
</evidence>
<dbReference type="Proteomes" id="UP000199592">
    <property type="component" value="Unassembled WGS sequence"/>
</dbReference>
<dbReference type="STRING" id="1073328.SAMN05216294_1595"/>
<keyword evidence="1" id="KW-0472">Membrane</keyword>
<organism evidence="2 3">
    <name type="scientific">Flagellimonas zhangzhouensis</name>
    <dbReference type="NCBI Taxonomy" id="1073328"/>
    <lineage>
        <taxon>Bacteria</taxon>
        <taxon>Pseudomonadati</taxon>
        <taxon>Bacteroidota</taxon>
        <taxon>Flavobacteriia</taxon>
        <taxon>Flavobacteriales</taxon>
        <taxon>Flavobacteriaceae</taxon>
        <taxon>Flagellimonas</taxon>
    </lineage>
</organism>
<accession>A0A1H2QIL1</accession>
<keyword evidence="3" id="KW-1185">Reference proteome</keyword>
<dbReference type="AlphaFoldDB" id="A0A1H2QIL1"/>
<evidence type="ECO:0000256" key="1">
    <source>
        <dbReference type="SAM" id="Phobius"/>
    </source>
</evidence>